<dbReference type="InterPro" id="IPR050248">
    <property type="entry name" value="Polysacc_deacetylase_ArnD"/>
</dbReference>
<organism evidence="2 3">
    <name type="scientific">Acrocarpospora macrocephala</name>
    <dbReference type="NCBI Taxonomy" id="150177"/>
    <lineage>
        <taxon>Bacteria</taxon>
        <taxon>Bacillati</taxon>
        <taxon>Actinomycetota</taxon>
        <taxon>Actinomycetes</taxon>
        <taxon>Streptosporangiales</taxon>
        <taxon>Streptosporangiaceae</taxon>
        <taxon>Acrocarpospora</taxon>
    </lineage>
</organism>
<protein>
    <recommendedName>
        <fullName evidence="1">NodB homology domain-containing protein</fullName>
    </recommendedName>
</protein>
<feature type="domain" description="NodB homology" evidence="1">
    <location>
        <begin position="75"/>
        <end position="257"/>
    </location>
</feature>
<sequence length="277" mass="30183">MESPVDRRKALKTIGGLSAVLAGGAAAGVAADRYLRSGDSAARTEKPAPALATAKPSDRARGHGMITWAVETRKKLIALTFDDGPVPNYTPLVLDALDEEKVPATFFLVGRTLTRNPKILDGRIDRHEIGNHSWLHKSLNDLGDYEAVRTDLTQAHEAIAKITGREVRLLRPPFGHLGAVPMRVADGLGYRVVLWSQGVVEASFQKDPDSVIPYVVDNVTPGTIFLAHDAVNTYEPVFLRRLGPIIRQLRAKGYEFVTVSDLMAEREEGATLITTKG</sequence>
<dbReference type="PROSITE" id="PS51318">
    <property type="entry name" value="TAT"/>
    <property type="match status" value="1"/>
</dbReference>
<dbReference type="GO" id="GO:0016810">
    <property type="term" value="F:hydrolase activity, acting on carbon-nitrogen (but not peptide) bonds"/>
    <property type="evidence" value="ECO:0007669"/>
    <property type="project" value="InterPro"/>
</dbReference>
<dbReference type="PANTHER" id="PTHR10587">
    <property type="entry name" value="GLYCOSYL TRANSFERASE-RELATED"/>
    <property type="match status" value="1"/>
</dbReference>
<name>A0A5M3WM92_9ACTN</name>
<dbReference type="EMBL" id="BLAE01000018">
    <property type="protein sequence ID" value="GES09994.1"/>
    <property type="molecule type" value="Genomic_DNA"/>
</dbReference>
<dbReference type="GO" id="GO:0005975">
    <property type="term" value="P:carbohydrate metabolic process"/>
    <property type="evidence" value="ECO:0007669"/>
    <property type="project" value="InterPro"/>
</dbReference>
<dbReference type="InterPro" id="IPR011330">
    <property type="entry name" value="Glyco_hydro/deAcase_b/a-brl"/>
</dbReference>
<keyword evidence="3" id="KW-1185">Reference proteome</keyword>
<dbReference type="InterPro" id="IPR002509">
    <property type="entry name" value="NODB_dom"/>
</dbReference>
<dbReference type="Pfam" id="PF01522">
    <property type="entry name" value="Polysacc_deac_1"/>
    <property type="match status" value="1"/>
</dbReference>
<proteinExistence type="predicted"/>
<dbReference type="Proteomes" id="UP000331127">
    <property type="component" value="Unassembled WGS sequence"/>
</dbReference>
<dbReference type="OrthoDB" id="3521160at2"/>
<dbReference type="RefSeq" id="WP_155355477.1">
    <property type="nucleotide sequence ID" value="NZ_BAAAHL010000027.1"/>
</dbReference>
<dbReference type="SUPFAM" id="SSF88713">
    <property type="entry name" value="Glycoside hydrolase/deacetylase"/>
    <property type="match status" value="1"/>
</dbReference>
<evidence type="ECO:0000313" key="3">
    <source>
        <dbReference type="Proteomes" id="UP000331127"/>
    </source>
</evidence>
<gene>
    <name evidence="2" type="ORF">Amac_035900</name>
</gene>
<evidence type="ECO:0000259" key="1">
    <source>
        <dbReference type="PROSITE" id="PS51677"/>
    </source>
</evidence>
<evidence type="ECO:0000313" key="2">
    <source>
        <dbReference type="EMBL" id="GES09994.1"/>
    </source>
</evidence>
<comment type="caution">
    <text evidence="2">The sequence shown here is derived from an EMBL/GenBank/DDBJ whole genome shotgun (WGS) entry which is preliminary data.</text>
</comment>
<reference evidence="2 3" key="1">
    <citation type="submission" date="2019-10" db="EMBL/GenBank/DDBJ databases">
        <title>Whole genome shotgun sequence of Acrocarpospora macrocephala NBRC 16266.</title>
        <authorList>
            <person name="Ichikawa N."/>
            <person name="Kimura A."/>
            <person name="Kitahashi Y."/>
            <person name="Komaki H."/>
            <person name="Oguchi A."/>
        </authorList>
    </citation>
    <scope>NUCLEOTIDE SEQUENCE [LARGE SCALE GENOMIC DNA]</scope>
    <source>
        <strain evidence="2 3">NBRC 16266</strain>
    </source>
</reference>
<dbReference type="CDD" id="cd10917">
    <property type="entry name" value="CE4_NodB_like_6s_7s"/>
    <property type="match status" value="1"/>
</dbReference>
<dbReference type="PROSITE" id="PS51677">
    <property type="entry name" value="NODB"/>
    <property type="match status" value="1"/>
</dbReference>
<dbReference type="AlphaFoldDB" id="A0A5M3WM92"/>
<dbReference type="InterPro" id="IPR006311">
    <property type="entry name" value="TAT_signal"/>
</dbReference>
<accession>A0A5M3WM92</accession>
<dbReference type="Gene3D" id="3.20.20.370">
    <property type="entry name" value="Glycoside hydrolase/deacetylase"/>
    <property type="match status" value="1"/>
</dbReference>